<name>A0AAV2Q5U2_MEGNR</name>
<dbReference type="Pfam" id="PF01401">
    <property type="entry name" value="Peptidase_M2"/>
    <property type="match status" value="1"/>
</dbReference>
<dbReference type="EMBL" id="CAXKWB010003703">
    <property type="protein sequence ID" value="CAL4069886.1"/>
    <property type="molecule type" value="Genomic_DNA"/>
</dbReference>
<keyword evidence="17" id="KW-1185">Reference proteome</keyword>
<evidence type="ECO:0000256" key="6">
    <source>
        <dbReference type="PIRSR" id="PIRSR601548-10"/>
    </source>
</evidence>
<feature type="binding site" evidence="7">
    <location>
        <position position="245"/>
    </location>
    <ligand>
        <name>chloride</name>
        <dbReference type="ChEBI" id="CHEBI:17996"/>
        <label>1</label>
    </ligand>
</feature>
<feature type="glycosylation site" description="N-linked (GlcNAc...) asparagine; partial" evidence="6">
    <location>
        <position position="174"/>
    </location>
</feature>
<feature type="active site" description="Proton acceptor 2" evidence="11">
    <location>
        <position position="405"/>
    </location>
</feature>
<dbReference type="GO" id="GO:0046872">
    <property type="term" value="F:metal ion binding"/>
    <property type="evidence" value="ECO:0007669"/>
    <property type="project" value="UniProtKB-KW"/>
</dbReference>
<keyword evidence="14" id="KW-0121">Carboxypeptidase</keyword>
<dbReference type="PRINTS" id="PR00791">
    <property type="entry name" value="PEPDIPTASEA"/>
</dbReference>
<keyword evidence="8 14" id="KW-0479">Metal-binding</keyword>
<dbReference type="PROSITE" id="PS52011">
    <property type="entry name" value="PEPTIDASE_M2"/>
    <property type="match status" value="1"/>
</dbReference>
<evidence type="ECO:0000256" key="12">
    <source>
        <dbReference type="PIRSR" id="PIRSR601548-8"/>
    </source>
</evidence>
<feature type="binding site" evidence="12">
    <location>
        <position position="432"/>
    </location>
    <ligand>
        <name>Zn(2+)</name>
        <dbReference type="ChEBI" id="CHEBI:29105"/>
        <label>2</label>
        <note>catalytic</note>
    </ligand>
</feature>
<evidence type="ECO:0000256" key="3">
    <source>
        <dbReference type="ARBA" id="ARBA00023157"/>
    </source>
</evidence>
<feature type="binding site" evidence="12">
    <location>
        <position position="404"/>
    </location>
    <ligand>
        <name>Zn(2+)</name>
        <dbReference type="ChEBI" id="CHEBI:29105"/>
        <label>2</label>
        <note>catalytic</note>
    </ligand>
</feature>
<evidence type="ECO:0000256" key="15">
    <source>
        <dbReference type="SAM" id="SignalP"/>
    </source>
</evidence>
<comment type="caution">
    <text evidence="16">The sequence shown here is derived from an EMBL/GenBank/DDBJ whole genome shotgun (WGS) entry which is preliminary data.</text>
</comment>
<feature type="active site" description="Proton donor 1" evidence="5">
    <location>
        <position position="534"/>
    </location>
</feature>
<dbReference type="PANTHER" id="PTHR10514:SF27">
    <property type="entry name" value="ANGIOTENSIN-CONVERTING ENZYME"/>
    <property type="match status" value="1"/>
</dbReference>
<dbReference type="InterPro" id="IPR001548">
    <property type="entry name" value="Peptidase_M2"/>
</dbReference>
<evidence type="ECO:0000256" key="4">
    <source>
        <dbReference type="ARBA" id="ARBA00023180"/>
    </source>
</evidence>
<feature type="glycosylation site" description="N-linked (GlcNAc...) asparagine" evidence="10">
    <location>
        <position position="174"/>
    </location>
</feature>
<sequence length="542" mass="62401">MAGPLLLLVVFSVALLPHNQAGLILDPFVTLPPTIDTPVNLHPTTVSAQENAAHQMLEEIEKAEKQQCNTLQHAKWAYQTDITEEHKKQKLSATSETQDWHKSSWKRTQEYNGIWENFKDSQLKRQFKLKKILGTAALDKPDLNELNALQTEMLEIYSTAKVCDYWDVQSNFWNGTKCSLALKPDVERLLKSSHSSYEMSHLWSSFRDQSGSKIKDLYKRYVQLSNKAAIKNGFGNMGDLWLNPYADDPEAFRHSIIKLLEEMKPFYLQLHAYARRKLREVYGSSEIGPRSPIPAHLLGNMWAQKWDRPDIFTPYPEKVSIDVSPNMKKQGYTAKKMFQLSEEFFVSLNMSRMTPEFWTNSIIEKPEDKQFICGASAWDFCDKKDFRIKQCTDITMGNFITVHHEMGHTQYQMAYSHLPSAFRTGANPGFHEAVGDVIGLSVSTPKHLYKIGLLKDLEEDSKAEINFLLSMALSRIAFLPFAYVIDSWRWDVFSGKVDPENWNCHWWDLRYSIQGIKPPVKRSESDFDPGAKKHITNSVPYV</sequence>
<dbReference type="GO" id="GO:0008241">
    <property type="term" value="F:peptidyl-dipeptidase activity"/>
    <property type="evidence" value="ECO:0007669"/>
    <property type="project" value="InterPro"/>
</dbReference>
<feature type="active site" description="Proton acceptor 1" evidence="5">
    <location>
        <position position="405"/>
    </location>
</feature>
<proteinExistence type="inferred from homology"/>
<protein>
    <recommendedName>
        <fullName evidence="14">Angiotensin-converting enzyme</fullName>
        <ecNumber evidence="14">3.4.-.-</ecNumber>
    </recommendedName>
</protein>
<dbReference type="EC" id="3.4.-.-" evidence="14"/>
<dbReference type="AlphaFoldDB" id="A0AAV2Q5U2"/>
<feature type="signal peptide" evidence="15">
    <location>
        <begin position="1"/>
        <end position="21"/>
    </location>
</feature>
<dbReference type="GO" id="GO:0006508">
    <property type="term" value="P:proteolysis"/>
    <property type="evidence" value="ECO:0007669"/>
    <property type="project" value="UniProtKB-KW"/>
</dbReference>
<evidence type="ECO:0000256" key="5">
    <source>
        <dbReference type="PIRSR" id="PIRSR601548-1"/>
    </source>
</evidence>
<keyword evidence="14" id="KW-0645">Protease</keyword>
<evidence type="ECO:0000256" key="1">
    <source>
        <dbReference type="ARBA" id="ARBA00008139"/>
    </source>
</evidence>
<dbReference type="GO" id="GO:0005886">
    <property type="term" value="C:plasma membrane"/>
    <property type="evidence" value="ECO:0007669"/>
    <property type="project" value="TreeGrafter"/>
</dbReference>
<comment type="cofactor">
    <cofactor evidence="14">
        <name>Zn(2+)</name>
        <dbReference type="ChEBI" id="CHEBI:29105"/>
    </cofactor>
    <text evidence="14">Binds 1 zinc ion per subunit.</text>
</comment>
<keyword evidence="14" id="KW-0378">Hydrolase</keyword>
<feature type="disulfide bond" evidence="9 13">
    <location>
        <begin position="373"/>
        <end position="391"/>
    </location>
</feature>
<dbReference type="Proteomes" id="UP001497623">
    <property type="component" value="Unassembled WGS sequence"/>
</dbReference>
<reference evidence="16 17" key="1">
    <citation type="submission" date="2024-05" db="EMBL/GenBank/DDBJ databases">
        <authorList>
            <person name="Wallberg A."/>
        </authorList>
    </citation>
    <scope>NUCLEOTIDE SEQUENCE [LARGE SCALE GENOMIC DNA]</scope>
</reference>
<gene>
    <name evidence="16" type="ORF">MNOR_LOCUS8116</name>
</gene>
<evidence type="ECO:0000313" key="17">
    <source>
        <dbReference type="Proteomes" id="UP001497623"/>
    </source>
</evidence>
<evidence type="ECO:0000313" key="16">
    <source>
        <dbReference type="EMBL" id="CAL4069886.1"/>
    </source>
</evidence>
<feature type="binding site" evidence="8">
    <location>
        <position position="408"/>
    </location>
    <ligand>
        <name>Zn(2+)</name>
        <dbReference type="ChEBI" id="CHEBI:29105"/>
        <label>1</label>
        <note>catalytic</note>
    </ligand>
</feature>
<keyword evidence="14" id="KW-0482">Metalloprotease</keyword>
<comment type="caution">
    <text evidence="13">Lacks conserved residue(s) required for the propagation of feature annotation.</text>
</comment>
<evidence type="ECO:0000256" key="13">
    <source>
        <dbReference type="PROSITE-ProRule" id="PRU01355"/>
    </source>
</evidence>
<accession>A0AAV2Q5U2</accession>
<keyword evidence="3 9" id="KW-1015">Disulfide bond</keyword>
<comment type="similarity">
    <text evidence="1 13 14">Belongs to the peptidase M2 family.</text>
</comment>
<evidence type="ECO:0000256" key="14">
    <source>
        <dbReference type="RuleBase" id="RU361144"/>
    </source>
</evidence>
<evidence type="ECO:0000256" key="8">
    <source>
        <dbReference type="PIRSR" id="PIRSR601548-3"/>
    </source>
</evidence>
<dbReference type="PANTHER" id="PTHR10514">
    <property type="entry name" value="ANGIOTENSIN-CONVERTING ENZYME"/>
    <property type="match status" value="1"/>
</dbReference>
<evidence type="ECO:0000256" key="2">
    <source>
        <dbReference type="ARBA" id="ARBA00022729"/>
    </source>
</evidence>
<evidence type="ECO:0000256" key="7">
    <source>
        <dbReference type="PIRSR" id="PIRSR601548-2"/>
    </source>
</evidence>
<dbReference type="GO" id="GO:0008237">
    <property type="term" value="F:metallopeptidase activity"/>
    <property type="evidence" value="ECO:0007669"/>
    <property type="project" value="UniProtKB-KW"/>
</dbReference>
<keyword evidence="8 14" id="KW-0862">Zinc</keyword>
<feature type="binding site" evidence="8">
    <location>
        <position position="432"/>
    </location>
    <ligand>
        <name>Zn(2+)</name>
        <dbReference type="ChEBI" id="CHEBI:29105"/>
        <label>1</label>
        <note>catalytic</note>
    </ligand>
</feature>
<keyword evidence="2 15" id="KW-0732">Signal</keyword>
<evidence type="ECO:0000256" key="11">
    <source>
        <dbReference type="PIRSR" id="PIRSR601548-6"/>
    </source>
</evidence>
<dbReference type="SUPFAM" id="SSF55486">
    <property type="entry name" value="Metalloproteases ('zincins'), catalytic domain"/>
    <property type="match status" value="1"/>
</dbReference>
<feature type="binding site" evidence="8">
    <location>
        <position position="404"/>
    </location>
    <ligand>
        <name>Zn(2+)</name>
        <dbReference type="ChEBI" id="CHEBI:29105"/>
        <label>1</label>
        <note>catalytic</note>
    </ligand>
</feature>
<organism evidence="16 17">
    <name type="scientific">Meganyctiphanes norvegica</name>
    <name type="common">Northern krill</name>
    <name type="synonym">Thysanopoda norvegica</name>
    <dbReference type="NCBI Taxonomy" id="48144"/>
    <lineage>
        <taxon>Eukaryota</taxon>
        <taxon>Metazoa</taxon>
        <taxon>Ecdysozoa</taxon>
        <taxon>Arthropoda</taxon>
        <taxon>Crustacea</taxon>
        <taxon>Multicrustacea</taxon>
        <taxon>Malacostraca</taxon>
        <taxon>Eumalacostraca</taxon>
        <taxon>Eucarida</taxon>
        <taxon>Euphausiacea</taxon>
        <taxon>Euphausiidae</taxon>
        <taxon>Meganyctiphanes</taxon>
    </lineage>
</organism>
<feature type="chain" id="PRO_5043729929" description="Angiotensin-converting enzyme" evidence="15">
    <location>
        <begin position="22"/>
        <end position="542"/>
    </location>
</feature>
<feature type="active site" description="Proton donor 2" evidence="11">
    <location>
        <position position="534"/>
    </location>
</feature>
<feature type="binding site" evidence="12">
    <location>
        <position position="408"/>
    </location>
    <ligand>
        <name>Zn(2+)</name>
        <dbReference type="ChEBI" id="CHEBI:29105"/>
        <label>2</label>
        <note>catalytic</note>
    </ligand>
</feature>
<dbReference type="CDD" id="cd06461">
    <property type="entry name" value="M2_ACE"/>
    <property type="match status" value="1"/>
</dbReference>
<evidence type="ECO:0000256" key="9">
    <source>
        <dbReference type="PIRSR" id="PIRSR601548-4"/>
    </source>
</evidence>
<dbReference type="GO" id="GO:0004180">
    <property type="term" value="F:carboxypeptidase activity"/>
    <property type="evidence" value="ECO:0007669"/>
    <property type="project" value="UniProtKB-KW"/>
</dbReference>
<evidence type="ECO:0000256" key="10">
    <source>
        <dbReference type="PIRSR" id="PIRSR601548-5"/>
    </source>
</evidence>
<feature type="non-terminal residue" evidence="16">
    <location>
        <position position="542"/>
    </location>
</feature>
<keyword evidence="4 6" id="KW-0325">Glycoprotein</keyword>